<accession>A0ABQ5G3X0</accession>
<reference evidence="1" key="1">
    <citation type="journal article" date="2022" name="Int. J. Mol. Sci.">
        <title>Draft Genome of Tanacetum Coccineum: Genomic Comparison of Closely Related Tanacetum-Family Plants.</title>
        <authorList>
            <person name="Yamashiro T."/>
            <person name="Shiraishi A."/>
            <person name="Nakayama K."/>
            <person name="Satake H."/>
        </authorList>
    </citation>
    <scope>NUCLEOTIDE SEQUENCE</scope>
</reference>
<organism evidence="1 2">
    <name type="scientific">Tanacetum coccineum</name>
    <dbReference type="NCBI Taxonomy" id="301880"/>
    <lineage>
        <taxon>Eukaryota</taxon>
        <taxon>Viridiplantae</taxon>
        <taxon>Streptophyta</taxon>
        <taxon>Embryophyta</taxon>
        <taxon>Tracheophyta</taxon>
        <taxon>Spermatophyta</taxon>
        <taxon>Magnoliopsida</taxon>
        <taxon>eudicotyledons</taxon>
        <taxon>Gunneridae</taxon>
        <taxon>Pentapetalae</taxon>
        <taxon>asterids</taxon>
        <taxon>campanulids</taxon>
        <taxon>Asterales</taxon>
        <taxon>Asteraceae</taxon>
        <taxon>Asteroideae</taxon>
        <taxon>Anthemideae</taxon>
        <taxon>Anthemidinae</taxon>
        <taxon>Tanacetum</taxon>
    </lineage>
</organism>
<proteinExistence type="predicted"/>
<keyword evidence="2" id="KW-1185">Reference proteome</keyword>
<protein>
    <submittedName>
        <fullName evidence="1">Uncharacterized protein</fullName>
    </submittedName>
</protein>
<gene>
    <name evidence="1" type="ORF">Tco_1029496</name>
</gene>
<reference evidence="1" key="2">
    <citation type="submission" date="2022-01" db="EMBL/GenBank/DDBJ databases">
        <authorList>
            <person name="Yamashiro T."/>
            <person name="Shiraishi A."/>
            <person name="Satake H."/>
            <person name="Nakayama K."/>
        </authorList>
    </citation>
    <scope>NUCLEOTIDE SEQUENCE</scope>
</reference>
<evidence type="ECO:0000313" key="1">
    <source>
        <dbReference type="EMBL" id="GJT70210.1"/>
    </source>
</evidence>
<dbReference type="EMBL" id="BQNB010018056">
    <property type="protein sequence ID" value="GJT70210.1"/>
    <property type="molecule type" value="Genomic_DNA"/>
</dbReference>
<comment type="caution">
    <text evidence="1">The sequence shown here is derived from an EMBL/GenBank/DDBJ whole genome shotgun (WGS) entry which is preliminary data.</text>
</comment>
<evidence type="ECO:0000313" key="2">
    <source>
        <dbReference type="Proteomes" id="UP001151760"/>
    </source>
</evidence>
<dbReference type="Proteomes" id="UP001151760">
    <property type="component" value="Unassembled WGS sequence"/>
</dbReference>
<sequence>MHGERNFMFLMAEAVGLIEVDRLKMYWKWSTDGQFHVRSRRRKFDSMGGNRIWILIHTLNGGGEVNVRVLILELSKRLLFGVFRRDDRRESGIEALEKLWRVVRDIVRWSQPLCPIADRYDWEGKDEGKNSYLKM</sequence>
<name>A0ABQ5G3X0_9ASTR</name>